<evidence type="ECO:0000256" key="1">
    <source>
        <dbReference type="ARBA" id="ARBA00022801"/>
    </source>
</evidence>
<name>A0A554LHA5_9BACT</name>
<dbReference type="PANTHER" id="PTHR21314">
    <property type="entry name" value="QUEUOSINE 5'-PHOSPHATE N-GLYCOSYLASE_HYDROLASE-RELATED"/>
    <property type="match status" value="1"/>
</dbReference>
<dbReference type="Pfam" id="PF10343">
    <property type="entry name" value="Q_salvage"/>
    <property type="match status" value="1"/>
</dbReference>
<dbReference type="PANTHER" id="PTHR21314:SF0">
    <property type="entry name" value="QUEUOSINE 5'-PHOSPHATE N-GLYCOSYLASE_HYDROLASE"/>
    <property type="match status" value="1"/>
</dbReference>
<comment type="similarity">
    <text evidence="2">Belongs to the QNG1 protein family.</text>
</comment>
<comment type="catalytic activity">
    <reaction evidence="5">
        <text>queuosine 5'-phosphate + H2O = queuine + D-ribose 5-phosphate</text>
        <dbReference type="Rhea" id="RHEA:75387"/>
        <dbReference type="ChEBI" id="CHEBI:15377"/>
        <dbReference type="ChEBI" id="CHEBI:17433"/>
        <dbReference type="ChEBI" id="CHEBI:78346"/>
        <dbReference type="ChEBI" id="CHEBI:194371"/>
    </reaction>
    <physiologicalReaction direction="left-to-right" evidence="5">
        <dbReference type="Rhea" id="RHEA:75388"/>
    </physiologicalReaction>
</comment>
<organism evidence="6 7">
    <name type="scientific">Candidatus Berkelbacteria bacterium Licking1014_7</name>
    <dbReference type="NCBI Taxonomy" id="2017147"/>
    <lineage>
        <taxon>Bacteria</taxon>
        <taxon>Candidatus Berkelbacteria</taxon>
    </lineage>
</organism>
<evidence type="ECO:0000256" key="2">
    <source>
        <dbReference type="ARBA" id="ARBA00035119"/>
    </source>
</evidence>
<evidence type="ECO:0000313" key="6">
    <source>
        <dbReference type="EMBL" id="TSC92238.1"/>
    </source>
</evidence>
<evidence type="ECO:0000313" key="7">
    <source>
        <dbReference type="Proteomes" id="UP000315689"/>
    </source>
</evidence>
<comment type="caution">
    <text evidence="6">The sequence shown here is derived from an EMBL/GenBank/DDBJ whole genome shotgun (WGS) entry which is preliminary data.</text>
</comment>
<dbReference type="AlphaFoldDB" id="A0A554LHA5"/>
<keyword evidence="1" id="KW-0378">Hydrolase</keyword>
<dbReference type="Proteomes" id="UP000315689">
    <property type="component" value="Unassembled WGS sequence"/>
</dbReference>
<reference evidence="6 7" key="1">
    <citation type="submission" date="2017-07" db="EMBL/GenBank/DDBJ databases">
        <title>Mechanisms for carbon and nitrogen cycling indicate functional differentiation within the Candidate Phyla Radiation.</title>
        <authorList>
            <person name="Danczak R.E."/>
            <person name="Johnston M.D."/>
            <person name="Kenah C."/>
            <person name="Slattery M."/>
            <person name="Wrighton K.C."/>
            <person name="Wilkins M.J."/>
        </authorList>
    </citation>
    <scope>NUCLEOTIDE SEQUENCE [LARGE SCALE GENOMIC DNA]</scope>
    <source>
        <strain evidence="6">Licking1014_7</strain>
    </source>
</reference>
<evidence type="ECO:0000256" key="3">
    <source>
        <dbReference type="ARBA" id="ARBA00035306"/>
    </source>
</evidence>
<sequence length="321" mass="36605">MISVLNSTKTVVENSKFVRINEQAILDFSRGVNSKEFEDSEFGPETILPGTATEEEQIALAFVYNSINFCYWGEPKWTIQINGNFYDGSSGMLRAVKKAIENGFNLLDPKYLKDLSEDDLAKILKGNVEIPLFQERLDLLRELGKNLLEKYEGVFKNVVEKAGGEAVKIVELLAKDFPKVFNDITNYHGQEVKFYKRAQLVPAHLFDLSKFGLISIPLKGYNELTAFADYKVPQLLRKFGVLEYTNELASKIDNKIEISSGSDEEIEIRANTIWAIEFATKILREKFSQANAAKVDGIFWFKGQIKAPDDKPYHRTKTIWY</sequence>
<proteinExistence type="inferred from homology"/>
<dbReference type="InterPro" id="IPR019438">
    <property type="entry name" value="Q_salvage"/>
</dbReference>
<dbReference type="GO" id="GO:0006400">
    <property type="term" value="P:tRNA modification"/>
    <property type="evidence" value="ECO:0007669"/>
    <property type="project" value="TreeGrafter"/>
</dbReference>
<gene>
    <name evidence="6" type="ORF">CEN89_778</name>
</gene>
<dbReference type="EMBL" id="VMGK01000041">
    <property type="protein sequence ID" value="TSC92238.1"/>
    <property type="molecule type" value="Genomic_DNA"/>
</dbReference>
<accession>A0A554LHA5</accession>
<protein>
    <recommendedName>
        <fullName evidence="3">Queuosine 5'-phosphate N-glycosylase/hydrolase</fullName>
    </recommendedName>
    <alternativeName>
        <fullName evidence="4">Queuosine-nucleotide N-glycosylase/hydrolase</fullName>
    </alternativeName>
</protein>
<evidence type="ECO:0000256" key="5">
    <source>
        <dbReference type="ARBA" id="ARBA00048204"/>
    </source>
</evidence>
<evidence type="ECO:0000256" key="4">
    <source>
        <dbReference type="ARBA" id="ARBA00035393"/>
    </source>
</evidence>
<dbReference type="GO" id="GO:0016787">
    <property type="term" value="F:hydrolase activity"/>
    <property type="evidence" value="ECO:0007669"/>
    <property type="project" value="UniProtKB-KW"/>
</dbReference>